<evidence type="ECO:0000256" key="1">
    <source>
        <dbReference type="SAM" id="MobiDB-lite"/>
    </source>
</evidence>
<dbReference type="EMBL" id="HBUE01256045">
    <property type="protein sequence ID" value="CAG6556536.1"/>
    <property type="molecule type" value="Transcribed_RNA"/>
</dbReference>
<organism evidence="2">
    <name type="scientific">Culex pipiens</name>
    <name type="common">House mosquito</name>
    <dbReference type="NCBI Taxonomy" id="7175"/>
    <lineage>
        <taxon>Eukaryota</taxon>
        <taxon>Metazoa</taxon>
        <taxon>Ecdysozoa</taxon>
        <taxon>Arthropoda</taxon>
        <taxon>Hexapoda</taxon>
        <taxon>Insecta</taxon>
        <taxon>Pterygota</taxon>
        <taxon>Neoptera</taxon>
        <taxon>Endopterygota</taxon>
        <taxon>Diptera</taxon>
        <taxon>Nematocera</taxon>
        <taxon>Culicoidea</taxon>
        <taxon>Culicidae</taxon>
        <taxon>Culicinae</taxon>
        <taxon>Culicini</taxon>
        <taxon>Culex</taxon>
        <taxon>Culex</taxon>
    </lineage>
</organism>
<protein>
    <submittedName>
        <fullName evidence="2">(northern house mosquito) hypothetical protein</fullName>
    </submittedName>
</protein>
<dbReference type="AlphaFoldDB" id="A0A8D8N903"/>
<sequence length="114" mass="12396">MLHQRALPEVPPGPVPEPSVHQGVRDSRNEHRHRAGNPHHNLPAWTRARSAVLPGAGTLHSGAIRERNGDANASVLSLRRRTADLHRRQAGTSADEAGAGYAAFKVRHETCERG</sequence>
<evidence type="ECO:0000313" key="2">
    <source>
        <dbReference type="EMBL" id="CAG6556536.1"/>
    </source>
</evidence>
<accession>A0A8D8N903</accession>
<proteinExistence type="predicted"/>
<reference evidence="2" key="1">
    <citation type="submission" date="2021-05" db="EMBL/GenBank/DDBJ databases">
        <authorList>
            <person name="Alioto T."/>
            <person name="Alioto T."/>
            <person name="Gomez Garrido J."/>
        </authorList>
    </citation>
    <scope>NUCLEOTIDE SEQUENCE</scope>
</reference>
<dbReference type="EMBL" id="HBUE01151056">
    <property type="protein sequence ID" value="CAG6505240.1"/>
    <property type="molecule type" value="Transcribed_RNA"/>
</dbReference>
<name>A0A8D8N903_CULPI</name>
<feature type="region of interest" description="Disordered" evidence="1">
    <location>
        <begin position="1"/>
        <end position="43"/>
    </location>
</feature>